<accession>A0A0L1IXG6</accession>
<dbReference type="GeneID" id="26808063"/>
<dbReference type="Proteomes" id="UP000037505">
    <property type="component" value="Unassembled WGS sequence"/>
</dbReference>
<evidence type="ECO:0000313" key="2">
    <source>
        <dbReference type="Proteomes" id="UP000037505"/>
    </source>
</evidence>
<reference evidence="1 2" key="1">
    <citation type="submission" date="2014-06" db="EMBL/GenBank/DDBJ databases">
        <title>The Genome of the Aflatoxigenic Filamentous Fungus Aspergillus nomius.</title>
        <authorList>
            <person name="Moore M.G."/>
            <person name="Shannon B.M."/>
            <person name="Brian M.M."/>
        </authorList>
    </citation>
    <scope>NUCLEOTIDE SEQUENCE [LARGE SCALE GENOMIC DNA]</scope>
    <source>
        <strain evidence="1 2">NRRL 13137</strain>
    </source>
</reference>
<proteinExistence type="predicted"/>
<feature type="non-terminal residue" evidence="1">
    <location>
        <position position="1"/>
    </location>
</feature>
<keyword evidence="2" id="KW-1185">Reference proteome</keyword>
<gene>
    <name evidence="1" type="ORF">ANOM_006259</name>
</gene>
<sequence>LSAFLAKQQALVYNHYLLPLPPFPPETSDCFRLRALQFLDLLSNHLCIPTQKSNQFDCLIKYLWNTNGSKVLLRKIHIHDGFLREVTSKNRTLPPRAALCSSQTPEHILRCPVR</sequence>
<dbReference type="RefSeq" id="XP_015405174.1">
    <property type="nucleotide sequence ID" value="XM_015551516.1"/>
</dbReference>
<dbReference type="AlphaFoldDB" id="A0A0L1IXG6"/>
<organism evidence="1 2">
    <name type="scientific">Aspergillus nomiae NRRL (strain ATCC 15546 / NRRL 13137 / CBS 260.88 / M93)</name>
    <dbReference type="NCBI Taxonomy" id="1509407"/>
    <lineage>
        <taxon>Eukaryota</taxon>
        <taxon>Fungi</taxon>
        <taxon>Dikarya</taxon>
        <taxon>Ascomycota</taxon>
        <taxon>Pezizomycotina</taxon>
        <taxon>Eurotiomycetes</taxon>
        <taxon>Eurotiomycetidae</taxon>
        <taxon>Eurotiales</taxon>
        <taxon>Aspergillaceae</taxon>
        <taxon>Aspergillus</taxon>
        <taxon>Aspergillus subgen. Circumdati</taxon>
    </lineage>
</organism>
<evidence type="ECO:0000313" key="1">
    <source>
        <dbReference type="EMBL" id="KNG84251.1"/>
    </source>
</evidence>
<comment type="caution">
    <text evidence="1">The sequence shown here is derived from an EMBL/GenBank/DDBJ whole genome shotgun (WGS) entry which is preliminary data.</text>
</comment>
<dbReference type="EMBL" id="JNOM01000218">
    <property type="protein sequence ID" value="KNG84251.1"/>
    <property type="molecule type" value="Genomic_DNA"/>
</dbReference>
<protein>
    <submittedName>
        <fullName evidence="1">Uncharacterized protein</fullName>
    </submittedName>
</protein>
<name>A0A0L1IXG6_ASPN3</name>